<dbReference type="NCBIfam" id="NF006829">
    <property type="entry name" value="PRK09352.1"/>
    <property type="match status" value="1"/>
</dbReference>
<dbReference type="HAMAP" id="MF_01815">
    <property type="entry name" value="FabH"/>
    <property type="match status" value="1"/>
</dbReference>
<comment type="catalytic activity">
    <reaction evidence="11">
        <text>(2S)-2-methylbutanoyl-CoA + malonyl-[ACP] + H(+) = (4S)-4-methyl-3-oxohexanoyl-[ACP] + CO2 + CoA</text>
        <dbReference type="Rhea" id="RHEA:42276"/>
        <dbReference type="Rhea" id="RHEA-COMP:9623"/>
        <dbReference type="Rhea" id="RHEA-COMP:17148"/>
        <dbReference type="ChEBI" id="CHEBI:15378"/>
        <dbReference type="ChEBI" id="CHEBI:16526"/>
        <dbReference type="ChEBI" id="CHEBI:57287"/>
        <dbReference type="ChEBI" id="CHEBI:78449"/>
        <dbReference type="ChEBI" id="CHEBI:88166"/>
        <dbReference type="ChEBI" id="CHEBI:167462"/>
        <dbReference type="EC" id="2.3.1.300"/>
    </reaction>
    <physiologicalReaction direction="left-to-right" evidence="11">
        <dbReference type="Rhea" id="RHEA:42277"/>
    </physiologicalReaction>
</comment>
<dbReference type="CDD" id="cd00830">
    <property type="entry name" value="KAS_III"/>
    <property type="match status" value="1"/>
</dbReference>
<evidence type="ECO:0000259" key="16">
    <source>
        <dbReference type="Pfam" id="PF08545"/>
    </source>
</evidence>
<keyword evidence="7 14" id="KW-0275">Fatty acid biosynthesis</keyword>
<evidence type="ECO:0000256" key="9">
    <source>
        <dbReference type="ARBA" id="ARBA00023315"/>
    </source>
</evidence>
<comment type="catalytic activity">
    <reaction evidence="12">
        <text>2-methylpropanoyl-CoA + malonyl-[ACP] + H(+) = 4-methyl-3-oxopentanoyl-[ACP] + CO2 + CoA</text>
        <dbReference type="Rhea" id="RHEA:42268"/>
        <dbReference type="Rhea" id="RHEA-COMP:9623"/>
        <dbReference type="Rhea" id="RHEA-COMP:9940"/>
        <dbReference type="ChEBI" id="CHEBI:15378"/>
        <dbReference type="ChEBI" id="CHEBI:16526"/>
        <dbReference type="ChEBI" id="CHEBI:57287"/>
        <dbReference type="ChEBI" id="CHEBI:57338"/>
        <dbReference type="ChEBI" id="CHEBI:78449"/>
        <dbReference type="ChEBI" id="CHEBI:78820"/>
        <dbReference type="EC" id="2.3.1.300"/>
    </reaction>
    <physiologicalReaction direction="left-to-right" evidence="12">
        <dbReference type="Rhea" id="RHEA:42269"/>
    </physiologicalReaction>
</comment>
<dbReference type="InterPro" id="IPR016039">
    <property type="entry name" value="Thiolase-like"/>
</dbReference>
<reference evidence="17 18" key="2">
    <citation type="submission" date="2020-02" db="EMBL/GenBank/DDBJ databases">
        <title>Candidatus Galacturonibacter soehngenii shows hetero-acetogenic catabolism of galacturonic acid but lacks a canonical carbon monoxide dehydrogenase/acetyl-CoA synthase complex.</title>
        <authorList>
            <person name="Diender M."/>
            <person name="Stouten G.R."/>
            <person name="Petersen J.F."/>
            <person name="Nielsen P.H."/>
            <person name="Dueholm M.S."/>
            <person name="Pronk J.T."/>
            <person name="Van Loosdrecht M.C.M."/>
        </authorList>
    </citation>
    <scope>NUCLEOTIDE SEQUENCE [LARGE SCALE GENOMIC DNA]</scope>
    <source>
        <strain evidence="17">GalUA</strain>
    </source>
</reference>
<evidence type="ECO:0000259" key="15">
    <source>
        <dbReference type="Pfam" id="PF08541"/>
    </source>
</evidence>
<dbReference type="InterPro" id="IPR013751">
    <property type="entry name" value="ACP_syn_III_N"/>
</dbReference>
<dbReference type="AlphaFoldDB" id="A0A7V7QN08"/>
<feature type="active site" evidence="14">
    <location>
        <position position="111"/>
    </location>
</feature>
<dbReference type="PANTHER" id="PTHR43091:SF1">
    <property type="entry name" value="BETA-KETOACYL-[ACYL-CARRIER-PROTEIN] SYNTHASE III, CHLOROPLASTIC"/>
    <property type="match status" value="1"/>
</dbReference>
<dbReference type="GO" id="GO:0033818">
    <property type="term" value="F:beta-ketoacyl-acyl-carrier-protein synthase III activity"/>
    <property type="evidence" value="ECO:0007669"/>
    <property type="project" value="UniProtKB-UniRule"/>
</dbReference>
<dbReference type="InterPro" id="IPR004655">
    <property type="entry name" value="FabH"/>
</dbReference>
<feature type="domain" description="Beta-ketoacyl-[acyl-carrier-protein] synthase III C-terminal" evidence="15">
    <location>
        <begin position="233"/>
        <end position="319"/>
    </location>
</feature>
<comment type="pathway">
    <text evidence="1 14">Lipid metabolism; fatty acid biosynthesis.</text>
</comment>
<keyword evidence="18" id="KW-1185">Reference proteome</keyword>
<keyword evidence="6 14" id="KW-0443">Lipid metabolism</keyword>
<evidence type="ECO:0000256" key="4">
    <source>
        <dbReference type="ARBA" id="ARBA00022679"/>
    </source>
</evidence>
<organism evidence="17 18">
    <name type="scientific">Candidatus Galacturonatibacter soehngenii</name>
    <dbReference type="NCBI Taxonomy" id="2307010"/>
    <lineage>
        <taxon>Bacteria</taxon>
        <taxon>Bacillati</taxon>
        <taxon>Bacillota</taxon>
        <taxon>Clostridia</taxon>
        <taxon>Lachnospirales</taxon>
        <taxon>Lachnospiraceae</taxon>
        <taxon>Candidatus Galacturonatibacter</taxon>
    </lineage>
</organism>
<reference evidence="17 18" key="1">
    <citation type="submission" date="2019-09" db="EMBL/GenBank/DDBJ databases">
        <authorList>
            <person name="Valk L.C."/>
        </authorList>
    </citation>
    <scope>NUCLEOTIDE SEQUENCE [LARGE SCALE GENOMIC DNA]</scope>
    <source>
        <strain evidence="17">GalUA</strain>
    </source>
</reference>
<evidence type="ECO:0000256" key="2">
    <source>
        <dbReference type="ARBA" id="ARBA00008642"/>
    </source>
</evidence>
<comment type="subcellular location">
    <subcellularLocation>
        <location evidence="14">Cytoplasm</location>
    </subcellularLocation>
</comment>
<comment type="function">
    <text evidence="14">Catalyzes the condensation reaction of fatty acid synthesis by the addition to an acyl acceptor of two carbons from malonyl-ACP. Catalyzes the first condensation reaction which initiates fatty acid synthesis and may therefore play a role in governing the total rate of fatty acid production. Possesses both acetoacetyl-ACP synthase and acetyl transacylase activities. Its substrate specificity determines the biosynthesis of branched-chain and/or straight-chain of fatty acids.</text>
</comment>
<dbReference type="EMBL" id="WAGX01000004">
    <property type="protein sequence ID" value="KAB1440156.1"/>
    <property type="molecule type" value="Genomic_DNA"/>
</dbReference>
<dbReference type="PANTHER" id="PTHR43091">
    <property type="entry name" value="3-OXOACYL-[ACYL-CARRIER-PROTEIN] SYNTHASE"/>
    <property type="match status" value="1"/>
</dbReference>
<feature type="region of interest" description="ACP-binding" evidence="14">
    <location>
        <begin position="248"/>
        <end position="252"/>
    </location>
</feature>
<proteinExistence type="inferred from homology"/>
<accession>A0A7V7QN08</accession>
<evidence type="ECO:0000256" key="12">
    <source>
        <dbReference type="ARBA" id="ARBA00052467"/>
    </source>
</evidence>
<feature type="active site" evidence="14">
    <location>
        <position position="247"/>
    </location>
</feature>
<dbReference type="OrthoDB" id="9815506at2"/>
<name>A0A7V7QN08_9FIRM</name>
<keyword evidence="3 14" id="KW-0444">Lipid biosynthesis</keyword>
<gene>
    <name evidence="14" type="primary">fabH</name>
    <name evidence="17" type="ORF">F7O84_07210</name>
</gene>
<evidence type="ECO:0000256" key="1">
    <source>
        <dbReference type="ARBA" id="ARBA00005194"/>
    </source>
</evidence>
<dbReference type="FunFam" id="3.40.47.10:FF:000004">
    <property type="entry name" value="3-oxoacyl-[acyl-carrier-protein] synthase 3"/>
    <property type="match status" value="1"/>
</dbReference>
<evidence type="ECO:0000256" key="11">
    <source>
        <dbReference type="ARBA" id="ARBA00052407"/>
    </source>
</evidence>
<protein>
    <recommendedName>
        <fullName evidence="14">Beta-ketoacyl-[acyl-carrier-protein] synthase III</fullName>
        <shortName evidence="14">Beta-ketoacyl-ACP synthase III</shortName>
        <shortName evidence="14">KAS III</shortName>
        <ecNumber evidence="14">2.3.1.180</ecNumber>
    </recommendedName>
    <alternativeName>
        <fullName evidence="14">3-oxoacyl-[acyl-carrier-protein] synthase 3</fullName>
    </alternativeName>
    <alternativeName>
        <fullName evidence="14">3-oxoacyl-[acyl-carrier-protein] synthase III</fullName>
    </alternativeName>
</protein>
<dbReference type="Pfam" id="PF08541">
    <property type="entry name" value="ACP_syn_III_C"/>
    <property type="match status" value="1"/>
</dbReference>
<dbReference type="EC" id="2.3.1.180" evidence="14"/>
<comment type="caution">
    <text evidence="17">The sequence shown here is derived from an EMBL/GenBank/DDBJ whole genome shotgun (WGS) entry which is preliminary data.</text>
</comment>
<evidence type="ECO:0000256" key="6">
    <source>
        <dbReference type="ARBA" id="ARBA00023098"/>
    </source>
</evidence>
<dbReference type="Proteomes" id="UP000461768">
    <property type="component" value="Unassembled WGS sequence"/>
</dbReference>
<evidence type="ECO:0000313" key="17">
    <source>
        <dbReference type="EMBL" id="KAB1440156.1"/>
    </source>
</evidence>
<dbReference type="Gene3D" id="3.40.47.10">
    <property type="match status" value="1"/>
</dbReference>
<evidence type="ECO:0000256" key="8">
    <source>
        <dbReference type="ARBA" id="ARBA00023268"/>
    </source>
</evidence>
<keyword evidence="14" id="KW-0963">Cytoplasm</keyword>
<comment type="catalytic activity">
    <reaction evidence="10">
        <text>malonyl-[ACP] + acetyl-CoA + H(+) = 3-oxobutanoyl-[ACP] + CO2 + CoA</text>
        <dbReference type="Rhea" id="RHEA:12080"/>
        <dbReference type="Rhea" id="RHEA-COMP:9623"/>
        <dbReference type="Rhea" id="RHEA-COMP:9625"/>
        <dbReference type="ChEBI" id="CHEBI:15378"/>
        <dbReference type="ChEBI" id="CHEBI:16526"/>
        <dbReference type="ChEBI" id="CHEBI:57287"/>
        <dbReference type="ChEBI" id="CHEBI:57288"/>
        <dbReference type="ChEBI" id="CHEBI:78449"/>
        <dbReference type="ChEBI" id="CHEBI:78450"/>
        <dbReference type="EC" id="2.3.1.180"/>
    </reaction>
    <physiologicalReaction direction="left-to-right" evidence="10">
        <dbReference type="Rhea" id="RHEA:12081"/>
    </physiologicalReaction>
</comment>
<evidence type="ECO:0000256" key="7">
    <source>
        <dbReference type="ARBA" id="ARBA00023160"/>
    </source>
</evidence>
<evidence type="ECO:0000256" key="14">
    <source>
        <dbReference type="HAMAP-Rule" id="MF_01815"/>
    </source>
</evidence>
<dbReference type="RefSeq" id="WP_151143560.1">
    <property type="nucleotide sequence ID" value="NZ_WAGX01000004.1"/>
</dbReference>
<comment type="catalytic activity">
    <reaction evidence="13">
        <text>3-methylbutanoyl-CoA + malonyl-[ACP] + H(+) = 5-methyl-3-oxohexanoyl-[ACP] + CO2 + CoA</text>
        <dbReference type="Rhea" id="RHEA:42272"/>
        <dbReference type="Rhea" id="RHEA-COMP:9623"/>
        <dbReference type="Rhea" id="RHEA-COMP:9941"/>
        <dbReference type="ChEBI" id="CHEBI:15378"/>
        <dbReference type="ChEBI" id="CHEBI:16526"/>
        <dbReference type="ChEBI" id="CHEBI:57287"/>
        <dbReference type="ChEBI" id="CHEBI:57345"/>
        <dbReference type="ChEBI" id="CHEBI:78449"/>
        <dbReference type="ChEBI" id="CHEBI:78822"/>
        <dbReference type="EC" id="2.3.1.300"/>
    </reaction>
    <physiologicalReaction direction="left-to-right" evidence="13">
        <dbReference type="Rhea" id="RHEA:42273"/>
    </physiologicalReaction>
</comment>
<evidence type="ECO:0000256" key="10">
    <source>
        <dbReference type="ARBA" id="ARBA00051096"/>
    </source>
</evidence>
<dbReference type="Pfam" id="PF08545">
    <property type="entry name" value="ACP_syn_III"/>
    <property type="match status" value="1"/>
</dbReference>
<dbReference type="GO" id="GO:0005737">
    <property type="term" value="C:cytoplasm"/>
    <property type="evidence" value="ECO:0007669"/>
    <property type="project" value="UniProtKB-SubCell"/>
</dbReference>
<dbReference type="GO" id="GO:0006633">
    <property type="term" value="P:fatty acid biosynthetic process"/>
    <property type="evidence" value="ECO:0007669"/>
    <property type="project" value="UniProtKB-UniRule"/>
</dbReference>
<keyword evidence="5 14" id="KW-0276">Fatty acid metabolism</keyword>
<keyword evidence="4 14" id="KW-0808">Transferase</keyword>
<feature type="active site" evidence="14">
    <location>
        <position position="277"/>
    </location>
</feature>
<comment type="domain">
    <text evidence="14">The last Arg residue of the ACP-binding site is essential for the weak association between ACP/AcpP and FabH.</text>
</comment>
<dbReference type="NCBIfam" id="TIGR00747">
    <property type="entry name" value="fabH"/>
    <property type="match status" value="1"/>
</dbReference>
<comment type="subunit">
    <text evidence="14">Homodimer.</text>
</comment>
<dbReference type="GO" id="GO:0004315">
    <property type="term" value="F:3-oxoacyl-[acyl-carrier-protein] synthase activity"/>
    <property type="evidence" value="ECO:0007669"/>
    <property type="project" value="InterPro"/>
</dbReference>
<evidence type="ECO:0000256" key="13">
    <source>
        <dbReference type="ARBA" id="ARBA00052985"/>
    </source>
</evidence>
<evidence type="ECO:0000256" key="5">
    <source>
        <dbReference type="ARBA" id="ARBA00022832"/>
    </source>
</evidence>
<dbReference type="UniPathway" id="UPA00094"/>
<sequence length="320" mass="34827">MAARIIGTGSGLPEHIVTNDYLSTVVDTSDEWIRERTGIRERRISKGETTSDLASKAAKQALESAGMSSDQIELILVATFTADSHMPSTACLVQQEIKATNAVCFDISAACTGFVYALSCAYAYIHAGMYKNALVIGAETISKTIDWTDRGTCVLFGDGAGAVVVQADESGKMTFVQGSDGSKGRALTYYGKSMNNLLTSLNDNNSYISMDGQEVFKFAVKKVPECMEELFVKTNVDIDEVKYFCLHQANKRIIHSVAKRLKQPEEKFPINLDKYGNTSAASIPILLDELYKDNRIQKGDKFVISGFGGGLTWGAALIEC</sequence>
<dbReference type="SUPFAM" id="SSF53901">
    <property type="entry name" value="Thiolase-like"/>
    <property type="match status" value="1"/>
</dbReference>
<evidence type="ECO:0000313" key="18">
    <source>
        <dbReference type="Proteomes" id="UP000461768"/>
    </source>
</evidence>
<keyword evidence="8 14" id="KW-0511">Multifunctional enzyme</keyword>
<keyword evidence="9 14" id="KW-0012">Acyltransferase</keyword>
<comment type="similarity">
    <text evidence="2 14">Belongs to the thiolase-like superfamily. FabH family.</text>
</comment>
<dbReference type="InterPro" id="IPR013747">
    <property type="entry name" value="ACP_syn_III_C"/>
</dbReference>
<feature type="domain" description="Beta-ketoacyl-[acyl-carrier-protein] synthase III N-terminal" evidence="16">
    <location>
        <begin position="105"/>
        <end position="181"/>
    </location>
</feature>
<evidence type="ECO:0000256" key="3">
    <source>
        <dbReference type="ARBA" id="ARBA00022516"/>
    </source>
</evidence>